<dbReference type="UniPathway" id="UPA00116"/>
<dbReference type="EMBL" id="PZFK01000015">
    <property type="protein sequence ID" value="PTI29368.1"/>
    <property type="molecule type" value="Genomic_DNA"/>
</dbReference>
<sequence length="622" mass="68739">MDVSSIQNPSFIKDLSNQELEELSSEIRKFLIETCSVTGGHIGANLGVVELTLSLHKHFNSPIDKIIWDVGHQTYIHKILTGRGHEFNSLRQYKGLCGFPKSKESEHDVWEAGHSSTSLSAAMGMAKARDILGKTNHVVPVIGDGALTGGMALEALNHIGHDKTNLTIILNDNEMSIAPNVGAMHNMFGRIRTNQNYNRFKFDAETFMSRLPGGDRLRDSADKIKDSLKYLVVDGIFFEELGIKYIGPVDGHNFKKLDEAISASKQINKPVLIHVVTKKGKGYKPAEVDTVGTWHGLGPYKLETGEVIKGDAEGPAWSALMSDQVLNYAKQDKRVVAITPAMPVGSKLTKFQQALPEQFFDVGIAEQHAVTMAAGLATQGMKPYVAIYSTFMQRAYDQLLHDVDRQNLNVLFGVDRAGLVGADGETHQGVFDVGFLSQFPNFTIMMPKDGDEAIAMVKTAFETEHGPMAIRYPRGNAPMLNETKKNEVLEIGTWQYERMGQHLSIISYGPTVKIITDVADELLKEGINVNVINARFIKPMDFDMLHELGKDTNPIITVEESMLTGGLGSQIAAFIKDLDYQNVMRRIGINDEYIEHGDVDLLLEDIGISKANIKSLVKSLIR</sequence>
<protein>
    <recommendedName>
        <fullName evidence="12">1-deoxy-D-xylulose-5-phosphate synthase</fullName>
        <ecNumber evidence="12">2.2.1.7</ecNumber>
    </recommendedName>
    <alternativeName>
        <fullName evidence="12">1-deoxyxylulose-5-phosphate synthase</fullName>
        <shortName evidence="12">DXP synthase</shortName>
        <shortName evidence="12">DXPS</shortName>
    </alternativeName>
</protein>
<dbReference type="PANTHER" id="PTHR43322">
    <property type="entry name" value="1-D-DEOXYXYLULOSE 5-PHOSPHATE SYNTHASE-RELATED"/>
    <property type="match status" value="1"/>
</dbReference>
<comment type="caution">
    <text evidence="14">The sequence shown here is derived from an EMBL/GenBank/DDBJ whole genome shotgun (WGS) entry which is preliminary data.</text>
</comment>
<feature type="binding site" evidence="12">
    <location>
        <position position="283"/>
    </location>
    <ligand>
        <name>thiamine diphosphate</name>
        <dbReference type="ChEBI" id="CHEBI:58937"/>
    </ligand>
</feature>
<dbReference type="UniPathway" id="UPA00064">
    <property type="reaction ID" value="UER00091"/>
</dbReference>
<comment type="subunit">
    <text evidence="5">Heterodimer of an alpha and a beta chain.</text>
</comment>
<dbReference type="InterPro" id="IPR005477">
    <property type="entry name" value="Dxylulose-5-P_synthase"/>
</dbReference>
<evidence type="ECO:0000256" key="3">
    <source>
        <dbReference type="ARBA" id="ARBA00011081"/>
    </source>
</evidence>
<dbReference type="Proteomes" id="UP000241209">
    <property type="component" value="Unassembled WGS sequence"/>
</dbReference>
<feature type="binding site" evidence="12">
    <location>
        <begin position="113"/>
        <end position="115"/>
    </location>
    <ligand>
        <name>thiamine diphosphate</name>
        <dbReference type="ChEBI" id="CHEBI:58937"/>
    </ligand>
</feature>
<evidence type="ECO:0000256" key="4">
    <source>
        <dbReference type="ARBA" id="ARBA00011738"/>
    </source>
</evidence>
<keyword evidence="8 12" id="KW-0460">Magnesium</keyword>
<dbReference type="SUPFAM" id="SSF52922">
    <property type="entry name" value="TK C-terminal domain-like"/>
    <property type="match status" value="1"/>
</dbReference>
<feature type="domain" description="Transketolase-like pyrimidine-binding" evidence="13">
    <location>
        <begin position="315"/>
        <end position="479"/>
    </location>
</feature>
<dbReference type="PROSITE" id="PS00801">
    <property type="entry name" value="TRANSKETOLASE_1"/>
    <property type="match status" value="1"/>
</dbReference>
<feature type="binding site" evidence="12">
    <location>
        <position position="366"/>
    </location>
    <ligand>
        <name>thiamine diphosphate</name>
        <dbReference type="ChEBI" id="CHEBI:58937"/>
    </ligand>
</feature>
<proteinExistence type="inferred from homology"/>
<comment type="cofactor">
    <cofactor evidence="12">
        <name>thiamine diphosphate</name>
        <dbReference type="ChEBI" id="CHEBI:58937"/>
    </cofactor>
    <text evidence="12">Binds 1 thiamine pyrophosphate per subunit.</text>
</comment>
<dbReference type="GO" id="GO:0000287">
    <property type="term" value="F:magnesium ion binding"/>
    <property type="evidence" value="ECO:0007669"/>
    <property type="project" value="UniProtKB-UniRule"/>
</dbReference>
<dbReference type="CDD" id="cd07033">
    <property type="entry name" value="TPP_PYR_DXS_TK_like"/>
    <property type="match status" value="1"/>
</dbReference>
<name>A0A2T4PSR5_9STAP</name>
<comment type="subunit">
    <text evidence="4 12">Homodimer.</text>
</comment>
<gene>
    <name evidence="12" type="primary">dxs</name>
    <name evidence="14" type="ORF">BU072_08400</name>
</gene>
<dbReference type="Pfam" id="PF13292">
    <property type="entry name" value="DXP_synthase_N"/>
    <property type="match status" value="1"/>
</dbReference>
<dbReference type="InterPro" id="IPR049557">
    <property type="entry name" value="Transketolase_CS"/>
</dbReference>
<keyword evidence="9 12" id="KW-0784">Thiamine biosynthesis</keyword>
<dbReference type="PROSITE" id="PS00802">
    <property type="entry name" value="TRANSKETOLASE_2"/>
    <property type="match status" value="1"/>
</dbReference>
<dbReference type="GO" id="GO:0009228">
    <property type="term" value="P:thiamine biosynthetic process"/>
    <property type="evidence" value="ECO:0007669"/>
    <property type="project" value="UniProtKB-UniRule"/>
</dbReference>
<evidence type="ECO:0000256" key="12">
    <source>
        <dbReference type="HAMAP-Rule" id="MF_00315"/>
    </source>
</evidence>
<dbReference type="InterPro" id="IPR009014">
    <property type="entry name" value="Transketo_C/PFOR_II"/>
</dbReference>
<dbReference type="GO" id="GO:0008661">
    <property type="term" value="F:1-deoxy-D-xylulose-5-phosphate synthase activity"/>
    <property type="evidence" value="ECO:0007669"/>
    <property type="project" value="UniProtKB-UniRule"/>
</dbReference>
<keyword evidence="11 12" id="KW-0414">Isoprene biosynthesis</keyword>
<dbReference type="NCBIfam" id="NF003933">
    <property type="entry name" value="PRK05444.2-2"/>
    <property type="match status" value="1"/>
</dbReference>
<feature type="binding site" evidence="12">
    <location>
        <position position="173"/>
    </location>
    <ligand>
        <name>thiamine diphosphate</name>
        <dbReference type="ChEBI" id="CHEBI:58937"/>
    </ligand>
</feature>
<dbReference type="HAMAP" id="MF_00315">
    <property type="entry name" value="DXP_synth"/>
    <property type="match status" value="1"/>
</dbReference>
<evidence type="ECO:0000256" key="9">
    <source>
        <dbReference type="ARBA" id="ARBA00022977"/>
    </source>
</evidence>
<dbReference type="PANTHER" id="PTHR43322:SF5">
    <property type="entry name" value="1-DEOXY-D-XYLULOSE-5-PHOSPHATE SYNTHASE, CHLOROPLASTIC"/>
    <property type="match status" value="1"/>
</dbReference>
<dbReference type="AlphaFoldDB" id="A0A2T4PSR5"/>
<evidence type="ECO:0000259" key="13">
    <source>
        <dbReference type="SMART" id="SM00861"/>
    </source>
</evidence>
<dbReference type="GO" id="GO:0019253">
    <property type="term" value="P:reductive pentose-phosphate cycle"/>
    <property type="evidence" value="ECO:0007669"/>
    <property type="project" value="UniProtKB-UniPathway"/>
</dbReference>
<dbReference type="InterPro" id="IPR029061">
    <property type="entry name" value="THDP-binding"/>
</dbReference>
<dbReference type="Pfam" id="PF02779">
    <property type="entry name" value="Transket_pyr"/>
    <property type="match status" value="1"/>
</dbReference>
<comment type="similarity">
    <text evidence="3 12">Belongs to the transketolase family. DXPS subfamily.</text>
</comment>
<dbReference type="GO" id="GO:0016114">
    <property type="term" value="P:terpenoid biosynthetic process"/>
    <property type="evidence" value="ECO:0007669"/>
    <property type="project" value="UniProtKB-UniRule"/>
</dbReference>
<comment type="function">
    <text evidence="1">Catalyzes the transfer of a two-carbon ketol group from a ketose donor to an aldose acceptor, via a covalent intermediate with the cofactor thiamine pyrophosphate.</text>
</comment>
<keyword evidence="6 12" id="KW-0808">Transferase</keyword>
<dbReference type="FunFam" id="3.40.50.970:FF:000005">
    <property type="entry name" value="1-deoxy-D-xylulose-5-phosphate synthase"/>
    <property type="match status" value="1"/>
</dbReference>
<keyword evidence="10 12" id="KW-0786">Thiamine pyrophosphate</keyword>
<accession>A0A2T4PSR5</accession>
<comment type="cofactor">
    <cofactor evidence="12">
        <name>Mg(2+)</name>
        <dbReference type="ChEBI" id="CHEBI:18420"/>
    </cofactor>
    <text evidence="12">Binds 1 Mg(2+) ion per subunit.</text>
</comment>
<organism evidence="14 15">
    <name type="scientific">Mammaliicoccus vitulinus</name>
    <dbReference type="NCBI Taxonomy" id="71237"/>
    <lineage>
        <taxon>Bacteria</taxon>
        <taxon>Bacillati</taxon>
        <taxon>Bacillota</taxon>
        <taxon>Bacilli</taxon>
        <taxon>Bacillales</taxon>
        <taxon>Staphylococcaceae</taxon>
        <taxon>Mammaliicoccus</taxon>
    </lineage>
</organism>
<dbReference type="GO" id="GO:0019288">
    <property type="term" value="P:isopentenyl diphosphate biosynthetic process, methylerythritol 4-phosphate pathway"/>
    <property type="evidence" value="ECO:0007669"/>
    <property type="project" value="TreeGrafter"/>
</dbReference>
<dbReference type="InterPro" id="IPR020826">
    <property type="entry name" value="Transketolase_BS"/>
</dbReference>
<dbReference type="Gene3D" id="3.40.50.970">
    <property type="match status" value="2"/>
</dbReference>
<dbReference type="UniPathway" id="UPA00115"/>
<evidence type="ECO:0000256" key="6">
    <source>
        <dbReference type="ARBA" id="ARBA00022679"/>
    </source>
</evidence>
<dbReference type="STRING" id="1167632.GCA_000286335_01015"/>
<dbReference type="InterPro" id="IPR005475">
    <property type="entry name" value="Transketolase-like_Pyr-bd"/>
</dbReference>
<comment type="pathway">
    <text evidence="2 12">Metabolic intermediate biosynthesis; 1-deoxy-D-xylulose 5-phosphate biosynthesis; 1-deoxy-D-xylulose 5-phosphate from D-glyceraldehyde 3-phosphate and pyruvate: step 1/1.</text>
</comment>
<dbReference type="GO" id="GO:0006098">
    <property type="term" value="P:pentose-phosphate shunt"/>
    <property type="evidence" value="ECO:0007669"/>
    <property type="project" value="UniProtKB-UniPathway"/>
</dbReference>
<dbReference type="NCBIfam" id="TIGR00204">
    <property type="entry name" value="dxs"/>
    <property type="match status" value="1"/>
</dbReference>
<dbReference type="Pfam" id="PF02780">
    <property type="entry name" value="Transketolase_C"/>
    <property type="match status" value="1"/>
</dbReference>
<feature type="binding site" evidence="12">
    <location>
        <position position="72"/>
    </location>
    <ligand>
        <name>thiamine diphosphate</name>
        <dbReference type="ChEBI" id="CHEBI:58937"/>
    </ligand>
</feature>
<reference evidence="14 15" key="1">
    <citation type="journal article" date="2016" name="Front. Microbiol.">
        <title>Comprehensive Phylogenetic Analysis of Bovine Non-aureus Staphylococci Species Based on Whole-Genome Sequencing.</title>
        <authorList>
            <person name="Naushad S."/>
            <person name="Barkema H.W."/>
            <person name="Luby C."/>
            <person name="Condas L.A."/>
            <person name="Nobrega D.B."/>
            <person name="Carson D.A."/>
            <person name="De Buck J."/>
        </authorList>
    </citation>
    <scope>NUCLEOTIDE SEQUENCE [LARGE SCALE GENOMIC DNA]</scope>
    <source>
        <strain evidence="14 15">SNUC 2204</strain>
    </source>
</reference>
<feature type="binding site" evidence="12">
    <location>
        <position position="173"/>
    </location>
    <ligand>
        <name>Mg(2+)</name>
        <dbReference type="ChEBI" id="CHEBI:18420"/>
    </ligand>
</feature>
<evidence type="ECO:0000313" key="14">
    <source>
        <dbReference type="EMBL" id="PTI29368.1"/>
    </source>
</evidence>
<dbReference type="SUPFAM" id="SSF52518">
    <property type="entry name" value="Thiamin diphosphate-binding fold (THDP-binding)"/>
    <property type="match status" value="2"/>
</dbReference>
<evidence type="ECO:0000256" key="11">
    <source>
        <dbReference type="ARBA" id="ARBA00023229"/>
    </source>
</evidence>
<dbReference type="GO" id="GO:0030976">
    <property type="term" value="F:thiamine pyrophosphate binding"/>
    <property type="evidence" value="ECO:0007669"/>
    <property type="project" value="UniProtKB-UniRule"/>
</dbReference>
<evidence type="ECO:0000313" key="15">
    <source>
        <dbReference type="Proteomes" id="UP000241209"/>
    </source>
</evidence>
<evidence type="ECO:0000256" key="8">
    <source>
        <dbReference type="ARBA" id="ARBA00022842"/>
    </source>
</evidence>
<evidence type="ECO:0000256" key="7">
    <source>
        <dbReference type="ARBA" id="ARBA00022723"/>
    </source>
</evidence>
<evidence type="ECO:0000256" key="2">
    <source>
        <dbReference type="ARBA" id="ARBA00004980"/>
    </source>
</evidence>
<dbReference type="EC" id="2.2.1.7" evidence="12"/>
<evidence type="ECO:0000256" key="1">
    <source>
        <dbReference type="ARBA" id="ARBA00002931"/>
    </source>
</evidence>
<dbReference type="SMART" id="SM00861">
    <property type="entry name" value="Transket_pyr"/>
    <property type="match status" value="1"/>
</dbReference>
<dbReference type="GO" id="GO:0005829">
    <property type="term" value="C:cytosol"/>
    <property type="evidence" value="ECO:0007669"/>
    <property type="project" value="TreeGrafter"/>
</dbReference>
<dbReference type="InterPro" id="IPR033248">
    <property type="entry name" value="Transketolase_C"/>
</dbReference>
<dbReference type="CDD" id="cd02007">
    <property type="entry name" value="TPP_DXS"/>
    <property type="match status" value="1"/>
</dbReference>
<dbReference type="Gene3D" id="3.40.50.920">
    <property type="match status" value="1"/>
</dbReference>
<comment type="function">
    <text evidence="12">Catalyzes the acyloin condensation reaction between C atoms 2 and 3 of pyruvate and glyceraldehyde 3-phosphate to yield 1-deoxy-D-xylulose-5-phosphate (DXP).</text>
</comment>
<feature type="binding site" evidence="12">
    <location>
        <position position="144"/>
    </location>
    <ligand>
        <name>Mg(2+)</name>
        <dbReference type="ChEBI" id="CHEBI:18420"/>
    </ligand>
</feature>
<feature type="binding site" evidence="12">
    <location>
        <begin position="145"/>
        <end position="146"/>
    </location>
    <ligand>
        <name>thiamine diphosphate</name>
        <dbReference type="ChEBI" id="CHEBI:58937"/>
    </ligand>
</feature>
<dbReference type="RefSeq" id="WP_107557103.1">
    <property type="nucleotide sequence ID" value="NZ_PZFK01000015.1"/>
</dbReference>
<evidence type="ECO:0000256" key="5">
    <source>
        <dbReference type="ARBA" id="ARBA00011870"/>
    </source>
</evidence>
<evidence type="ECO:0000256" key="10">
    <source>
        <dbReference type="ARBA" id="ARBA00023052"/>
    </source>
</evidence>
<comment type="catalytic activity">
    <reaction evidence="12">
        <text>D-glyceraldehyde 3-phosphate + pyruvate + H(+) = 1-deoxy-D-xylulose 5-phosphate + CO2</text>
        <dbReference type="Rhea" id="RHEA:12605"/>
        <dbReference type="ChEBI" id="CHEBI:15361"/>
        <dbReference type="ChEBI" id="CHEBI:15378"/>
        <dbReference type="ChEBI" id="CHEBI:16526"/>
        <dbReference type="ChEBI" id="CHEBI:57792"/>
        <dbReference type="ChEBI" id="CHEBI:59776"/>
        <dbReference type="EC" id="2.2.1.7"/>
    </reaction>
</comment>
<keyword evidence="7 12" id="KW-0479">Metal-binding</keyword>